<evidence type="ECO:0000313" key="4">
    <source>
        <dbReference type="Proteomes" id="UP001237448"/>
    </source>
</evidence>
<name>A0ABU0F7C1_9HYPH</name>
<sequence length="153" mass="17024">MRNATISMSLLIPVSAQAAPDPVKSEGSVMTNHESWKLYEKYLGAWNTTSIEERLKIATDVLSENIEYQTARYDLCTGRSQVIEDMATFHERFPGGHFEIGDVSSHHNVAVLTWVIIQADGKEFARGLDQIAVDRNGQISKITTFAPSVKDPN</sequence>
<dbReference type="SUPFAM" id="SSF54427">
    <property type="entry name" value="NTF2-like"/>
    <property type="match status" value="1"/>
</dbReference>
<keyword evidence="1" id="KW-0732">Signal</keyword>
<evidence type="ECO:0000256" key="1">
    <source>
        <dbReference type="SAM" id="SignalP"/>
    </source>
</evidence>
<dbReference type="Gene3D" id="3.10.450.50">
    <property type="match status" value="1"/>
</dbReference>
<proteinExistence type="predicted"/>
<feature type="chain" id="PRO_5045488130" description="SnoaL-like domain-containing protein" evidence="1">
    <location>
        <begin position="19"/>
        <end position="153"/>
    </location>
</feature>
<feature type="signal peptide" evidence="1">
    <location>
        <begin position="1"/>
        <end position="18"/>
    </location>
</feature>
<dbReference type="RefSeq" id="WP_307421713.1">
    <property type="nucleotide sequence ID" value="NZ_JAUSVK010000001.1"/>
</dbReference>
<evidence type="ECO:0000313" key="3">
    <source>
        <dbReference type="EMBL" id="MDQ0390508.1"/>
    </source>
</evidence>
<dbReference type="InterPro" id="IPR037401">
    <property type="entry name" value="SnoaL-like"/>
</dbReference>
<evidence type="ECO:0000259" key="2">
    <source>
        <dbReference type="Pfam" id="PF12680"/>
    </source>
</evidence>
<dbReference type="InterPro" id="IPR032710">
    <property type="entry name" value="NTF2-like_dom_sf"/>
</dbReference>
<dbReference type="EMBL" id="JAUSVK010000001">
    <property type="protein sequence ID" value="MDQ0390508.1"/>
    <property type="molecule type" value="Genomic_DNA"/>
</dbReference>
<gene>
    <name evidence="3" type="ORF">J3R73_000300</name>
</gene>
<comment type="caution">
    <text evidence="3">The sequence shown here is derived from an EMBL/GenBank/DDBJ whole genome shotgun (WGS) entry which is preliminary data.</text>
</comment>
<accession>A0ABU0F7C1</accession>
<dbReference type="Proteomes" id="UP001237448">
    <property type="component" value="Unassembled WGS sequence"/>
</dbReference>
<keyword evidence="4" id="KW-1185">Reference proteome</keyword>
<organism evidence="3 4">
    <name type="scientific">Labrys monachus</name>
    <dbReference type="NCBI Taxonomy" id="217067"/>
    <lineage>
        <taxon>Bacteria</taxon>
        <taxon>Pseudomonadati</taxon>
        <taxon>Pseudomonadota</taxon>
        <taxon>Alphaproteobacteria</taxon>
        <taxon>Hyphomicrobiales</taxon>
        <taxon>Xanthobacteraceae</taxon>
        <taxon>Labrys</taxon>
    </lineage>
</organism>
<reference evidence="3 4" key="1">
    <citation type="submission" date="2023-07" db="EMBL/GenBank/DDBJ databases">
        <title>Genomic Encyclopedia of Type Strains, Phase IV (KMG-IV): sequencing the most valuable type-strain genomes for metagenomic binning, comparative biology and taxonomic classification.</title>
        <authorList>
            <person name="Goeker M."/>
        </authorList>
    </citation>
    <scope>NUCLEOTIDE SEQUENCE [LARGE SCALE GENOMIC DNA]</scope>
    <source>
        <strain evidence="3 4">DSM 5896</strain>
    </source>
</reference>
<feature type="domain" description="SnoaL-like" evidence="2">
    <location>
        <begin position="40"/>
        <end position="140"/>
    </location>
</feature>
<dbReference type="Pfam" id="PF12680">
    <property type="entry name" value="SnoaL_2"/>
    <property type="match status" value="1"/>
</dbReference>
<protein>
    <recommendedName>
        <fullName evidence="2">SnoaL-like domain-containing protein</fullName>
    </recommendedName>
</protein>